<dbReference type="AlphaFoldDB" id="A0A7I9VN00"/>
<name>A0A7I9VN00_9BACT</name>
<dbReference type="Pfam" id="PF13517">
    <property type="entry name" value="FG-GAP_3"/>
    <property type="match status" value="3"/>
</dbReference>
<dbReference type="Gene3D" id="2.130.10.130">
    <property type="entry name" value="Integrin alpha, N-terminal"/>
    <property type="match status" value="2"/>
</dbReference>
<dbReference type="RefSeq" id="WP_176065624.1">
    <property type="nucleotide sequence ID" value="NZ_BJTG01000005.1"/>
</dbReference>
<comment type="caution">
    <text evidence="2">The sequence shown here is derived from an EMBL/GenBank/DDBJ whole genome shotgun (WGS) entry which is preliminary data.</text>
</comment>
<accession>A0A7I9VN00</accession>
<evidence type="ECO:0000313" key="3">
    <source>
        <dbReference type="Proteomes" id="UP000503640"/>
    </source>
</evidence>
<dbReference type="CDD" id="cd11304">
    <property type="entry name" value="Cadherin_repeat"/>
    <property type="match status" value="1"/>
</dbReference>
<dbReference type="Proteomes" id="UP000503640">
    <property type="component" value="Unassembled WGS sequence"/>
</dbReference>
<gene>
    <name evidence="2" type="ORF">AMYX_25020</name>
</gene>
<sequence length="1109" mass="114088">MTKFAWFAGFVCAAFVWGCGAGKSGPATDYAPAFAGDWSGTLVVSADGFSQSYTAAFGLKAQGLNALELTDFCPDLSGPSASVTTPSQFQIGSYRCPSIAAGSCAGVVISVQRGYGSLDATGKTLTFAIDANESGCGASIPLTLRFTGQRYDPPPVVSVTISPAAPLDTDDLIAVVTAHDPDGDPVTLSYAWERNGVAIPDQTGATLPAASTRPGDYVTVQVTASDGASTAFATASVYIPGSSFNRPPAVSVALSPANPRPSDVLTAQVTASDPDGDPLTLSYAWKVAGTLVAGETGATLPGGHAAVGDLVTVVVTASDGVASTTATASVTLPPFILLGSPPAQIAAGQGVSFQLTASSVDGSQPGAFALEYGPAGMTVSPAGLVSWPASLPMFDRSLDVHYAVTLAGSPTSRFTGTLQVVDPARQPPLYRTGIEIPVWHSGLRVADLDGDGRAEMLVASGSGLYELARSGSGYAQRWAYPFSPGDTDTVQAVAVRDLDGDGKPEIFFSTGDLVVELDGASRREVGRYESGGAFACRDLELADVDRDGAVELVCLGAASTYAYETAGKVVVFDAKTLAVRWQTASLSSIGGTLAVGDVDGDAALEIVTSGGYVFDGITQQNEWAYGPGFGRAVGVGDLDGDGVAEIVGMQDWNAFDIFSAVLKSPLKEGTGFDFDALLVADLDGDGRAEILIGDGQWGNVTAYRYDRSSNALSTLFQINSQNHGVTSLGVGDVDGDGANEFVWGSGATSSGEDSFVIAGLDPTIAVEWTNTNPNELDGPFVGARPAHLGAGADRLLFAVASTNSSYDGTRVIALDPATGLFQVSQELGTNWNRRAALDVADYDGDGVDEVLLGTSALYDGYFTAFDFSAGAAEWTSAKLTNVAVAAVTHADLNGDGYADLVAVTGDGYVRAHDVKHQALLWTSTGLGSNGVDVAVADLDADGSPEIVALASGRVVVYRRTAGTVAWIEAASQAVTGGAALLVGDADGDGTPEIYVLQSTYGGATVLRFSAALVALGSLSLDAPVQSLHLEDLGYGRKNLVVSVGSPGAYPTTTTRPRLVALDPLTGAEIWRSPTLWGTVPNHSLSYVDVNGDGRRELAFGTTYGMYLTR</sequence>
<evidence type="ECO:0000313" key="2">
    <source>
        <dbReference type="EMBL" id="GEJ57761.1"/>
    </source>
</evidence>
<dbReference type="EMBL" id="BJTG01000005">
    <property type="protein sequence ID" value="GEJ57761.1"/>
    <property type="molecule type" value="Genomic_DNA"/>
</dbReference>
<protein>
    <recommendedName>
        <fullName evidence="4">FG-GAP repeat protein</fullName>
    </recommendedName>
</protein>
<dbReference type="PANTHER" id="PTHR46580">
    <property type="entry name" value="SENSOR KINASE-RELATED"/>
    <property type="match status" value="1"/>
</dbReference>
<evidence type="ECO:0000256" key="1">
    <source>
        <dbReference type="ARBA" id="ARBA00022729"/>
    </source>
</evidence>
<keyword evidence="3" id="KW-1185">Reference proteome</keyword>
<proteinExistence type="predicted"/>
<dbReference type="SUPFAM" id="SSF69318">
    <property type="entry name" value="Integrin alpha N-terminal domain"/>
    <property type="match status" value="2"/>
</dbReference>
<reference evidence="3" key="1">
    <citation type="journal article" date="2020" name="Appl. Environ. Microbiol.">
        <title>Diazotrophic Anaeromyxobacter Isolates from Soils.</title>
        <authorList>
            <person name="Masuda Y."/>
            <person name="Yamanaka H."/>
            <person name="Xu Z.X."/>
            <person name="Shiratori Y."/>
            <person name="Aono T."/>
            <person name="Amachi S."/>
            <person name="Senoo K."/>
            <person name="Itoh H."/>
        </authorList>
    </citation>
    <scope>NUCLEOTIDE SEQUENCE [LARGE SCALE GENOMIC DNA]</scope>
    <source>
        <strain evidence="3">R267</strain>
    </source>
</reference>
<dbReference type="InterPro" id="IPR013517">
    <property type="entry name" value="FG-GAP"/>
</dbReference>
<keyword evidence="1" id="KW-0732">Signal</keyword>
<organism evidence="2 3">
    <name type="scientific">Anaeromyxobacter diazotrophicus</name>
    <dbReference type="NCBI Taxonomy" id="2590199"/>
    <lineage>
        <taxon>Bacteria</taxon>
        <taxon>Pseudomonadati</taxon>
        <taxon>Myxococcota</taxon>
        <taxon>Myxococcia</taxon>
        <taxon>Myxococcales</taxon>
        <taxon>Cystobacterineae</taxon>
        <taxon>Anaeromyxobacteraceae</taxon>
        <taxon>Anaeromyxobacter</taxon>
    </lineage>
</organism>
<dbReference type="PANTHER" id="PTHR46580:SF2">
    <property type="entry name" value="MAM DOMAIN-CONTAINING PROTEIN"/>
    <property type="match status" value="1"/>
</dbReference>
<evidence type="ECO:0008006" key="4">
    <source>
        <dbReference type="Google" id="ProtNLM"/>
    </source>
</evidence>
<dbReference type="InterPro" id="IPR028994">
    <property type="entry name" value="Integrin_alpha_N"/>
</dbReference>
<dbReference type="Gene3D" id="2.60.40.2700">
    <property type="match status" value="1"/>
</dbReference>